<dbReference type="PANTHER" id="PTHR31157:SF1">
    <property type="entry name" value="SCP DOMAIN-CONTAINING PROTEIN"/>
    <property type="match status" value="1"/>
</dbReference>
<name>A0ABN3A0P9_9ACTN</name>
<reference evidence="3 4" key="1">
    <citation type="journal article" date="2019" name="Int. J. Syst. Evol. Microbiol.">
        <title>The Global Catalogue of Microorganisms (GCM) 10K type strain sequencing project: providing services to taxonomists for standard genome sequencing and annotation.</title>
        <authorList>
            <consortium name="The Broad Institute Genomics Platform"/>
            <consortium name="The Broad Institute Genome Sequencing Center for Infectious Disease"/>
            <person name="Wu L."/>
            <person name="Ma J."/>
        </authorList>
    </citation>
    <scope>NUCLEOTIDE SEQUENCE [LARGE SCALE GENOMIC DNA]</scope>
    <source>
        <strain evidence="3 4">JCM 16022</strain>
    </source>
</reference>
<proteinExistence type="predicted"/>
<dbReference type="InterPro" id="IPR035940">
    <property type="entry name" value="CAP_sf"/>
</dbReference>
<protein>
    <recommendedName>
        <fullName evidence="2">SCP domain-containing protein</fullName>
    </recommendedName>
</protein>
<evidence type="ECO:0000313" key="3">
    <source>
        <dbReference type="EMBL" id="GAA2151542.1"/>
    </source>
</evidence>
<evidence type="ECO:0000313" key="4">
    <source>
        <dbReference type="Proteomes" id="UP001501771"/>
    </source>
</evidence>
<sequence>MSRPLSRLATLVATMAVLLAGLLTATTAPASAKIWKVPAPNLSLDPLTHLTEFENRIVVQINKRRKKAGLKPVRYFNSCVDGFSERWARHLAETGEFVHRNQRKILRRCDLTWVGETLVRGTALTPASAVKAWMHSPEHRAVIMKPRANRAGVGVRLGGGQVYAVLNFGDFN</sequence>
<feature type="domain" description="SCP" evidence="2">
    <location>
        <begin position="61"/>
        <end position="168"/>
    </location>
</feature>
<comment type="caution">
    <text evidence="3">The sequence shown here is derived from an EMBL/GenBank/DDBJ whole genome shotgun (WGS) entry which is preliminary data.</text>
</comment>
<dbReference type="RefSeq" id="WP_344154905.1">
    <property type="nucleotide sequence ID" value="NZ_BAAAQR010000011.1"/>
</dbReference>
<organism evidence="3 4">
    <name type="scientific">Nocardioides koreensis</name>
    <dbReference type="NCBI Taxonomy" id="433651"/>
    <lineage>
        <taxon>Bacteria</taxon>
        <taxon>Bacillati</taxon>
        <taxon>Actinomycetota</taxon>
        <taxon>Actinomycetes</taxon>
        <taxon>Propionibacteriales</taxon>
        <taxon>Nocardioidaceae</taxon>
        <taxon>Nocardioides</taxon>
    </lineage>
</organism>
<evidence type="ECO:0000259" key="2">
    <source>
        <dbReference type="Pfam" id="PF00188"/>
    </source>
</evidence>
<feature type="signal peptide" evidence="1">
    <location>
        <begin position="1"/>
        <end position="32"/>
    </location>
</feature>
<feature type="chain" id="PRO_5047397670" description="SCP domain-containing protein" evidence="1">
    <location>
        <begin position="33"/>
        <end position="172"/>
    </location>
</feature>
<dbReference type="Pfam" id="PF00188">
    <property type="entry name" value="CAP"/>
    <property type="match status" value="1"/>
</dbReference>
<keyword evidence="4" id="KW-1185">Reference proteome</keyword>
<dbReference type="Proteomes" id="UP001501771">
    <property type="component" value="Unassembled WGS sequence"/>
</dbReference>
<dbReference type="Gene3D" id="3.40.33.10">
    <property type="entry name" value="CAP"/>
    <property type="match status" value="1"/>
</dbReference>
<evidence type="ECO:0000256" key="1">
    <source>
        <dbReference type="SAM" id="SignalP"/>
    </source>
</evidence>
<dbReference type="SUPFAM" id="SSF55797">
    <property type="entry name" value="PR-1-like"/>
    <property type="match status" value="1"/>
</dbReference>
<dbReference type="EMBL" id="BAAAQR010000011">
    <property type="protein sequence ID" value="GAA2151542.1"/>
    <property type="molecule type" value="Genomic_DNA"/>
</dbReference>
<dbReference type="CDD" id="cd05379">
    <property type="entry name" value="CAP_bacterial"/>
    <property type="match status" value="1"/>
</dbReference>
<keyword evidence="1" id="KW-0732">Signal</keyword>
<dbReference type="InterPro" id="IPR014044">
    <property type="entry name" value="CAP_dom"/>
</dbReference>
<accession>A0ABN3A0P9</accession>
<dbReference type="PANTHER" id="PTHR31157">
    <property type="entry name" value="SCP DOMAIN-CONTAINING PROTEIN"/>
    <property type="match status" value="1"/>
</dbReference>
<gene>
    <name evidence="3" type="ORF">GCM10009844_33890</name>
</gene>